<name>A0ABY7EG91_MYAAR</name>
<evidence type="ECO:0000256" key="1">
    <source>
        <dbReference type="SAM" id="MobiDB-lite"/>
    </source>
</evidence>
<proteinExistence type="predicted"/>
<feature type="region of interest" description="Disordered" evidence="1">
    <location>
        <begin position="1"/>
        <end position="40"/>
    </location>
</feature>
<accession>A0ABY7EG91</accession>
<gene>
    <name evidence="2" type="ORF">MAR_021530</name>
</gene>
<dbReference type="EMBL" id="CP111016">
    <property type="protein sequence ID" value="WAR06161.1"/>
    <property type="molecule type" value="Genomic_DNA"/>
</dbReference>
<dbReference type="Proteomes" id="UP001164746">
    <property type="component" value="Chromosome 5"/>
</dbReference>
<keyword evidence="3" id="KW-1185">Reference proteome</keyword>
<organism evidence="2 3">
    <name type="scientific">Mya arenaria</name>
    <name type="common">Soft-shell clam</name>
    <dbReference type="NCBI Taxonomy" id="6604"/>
    <lineage>
        <taxon>Eukaryota</taxon>
        <taxon>Metazoa</taxon>
        <taxon>Spiralia</taxon>
        <taxon>Lophotrochozoa</taxon>
        <taxon>Mollusca</taxon>
        <taxon>Bivalvia</taxon>
        <taxon>Autobranchia</taxon>
        <taxon>Heteroconchia</taxon>
        <taxon>Euheterodonta</taxon>
        <taxon>Imparidentia</taxon>
        <taxon>Neoheterodontei</taxon>
        <taxon>Myida</taxon>
        <taxon>Myoidea</taxon>
        <taxon>Myidae</taxon>
        <taxon>Mya</taxon>
    </lineage>
</organism>
<evidence type="ECO:0000313" key="3">
    <source>
        <dbReference type="Proteomes" id="UP001164746"/>
    </source>
</evidence>
<protein>
    <submittedName>
        <fullName evidence="2">Uncharacterized protein</fullName>
    </submittedName>
</protein>
<reference evidence="2" key="1">
    <citation type="submission" date="2022-11" db="EMBL/GenBank/DDBJ databases">
        <title>Centuries of genome instability and evolution in soft-shell clam transmissible cancer (bioRxiv).</title>
        <authorList>
            <person name="Hart S.F.M."/>
            <person name="Yonemitsu M.A."/>
            <person name="Giersch R.M."/>
            <person name="Beal B.F."/>
            <person name="Arriagada G."/>
            <person name="Davis B.W."/>
            <person name="Ostrander E.A."/>
            <person name="Goff S.P."/>
            <person name="Metzger M.J."/>
        </authorList>
    </citation>
    <scope>NUCLEOTIDE SEQUENCE</scope>
    <source>
        <strain evidence="2">MELC-2E11</strain>
        <tissue evidence="2">Siphon/mantle</tissue>
    </source>
</reference>
<sequence length="112" mass="12587">MKDKCRRASQWSTAARRPELRTRVPSVENHSDTSSDNGVLHIATEGVQYAVVHRQAATRRTETQQPHDDDSLTYAELNIKFLQEANARVLTKTKNTPTEYADIAFASTQKSA</sequence>
<evidence type="ECO:0000313" key="2">
    <source>
        <dbReference type="EMBL" id="WAR06161.1"/>
    </source>
</evidence>